<accession>A0A832SHI6</accession>
<feature type="compositionally biased region" description="Polar residues" evidence="1">
    <location>
        <begin position="1"/>
        <end position="10"/>
    </location>
</feature>
<gene>
    <name evidence="2" type="ORF">HA338_07025</name>
</gene>
<evidence type="ECO:0000313" key="2">
    <source>
        <dbReference type="EMBL" id="HIH93792.1"/>
    </source>
</evidence>
<name>A0A832SHI6_9EURY</name>
<organism evidence="2 3">
    <name type="scientific">Methanosarcina acetivorans</name>
    <dbReference type="NCBI Taxonomy" id="2214"/>
    <lineage>
        <taxon>Archaea</taxon>
        <taxon>Methanobacteriati</taxon>
        <taxon>Methanobacteriota</taxon>
        <taxon>Stenosarchaea group</taxon>
        <taxon>Methanomicrobia</taxon>
        <taxon>Methanosarcinales</taxon>
        <taxon>Methanosarcinaceae</taxon>
        <taxon>Methanosarcina</taxon>
    </lineage>
</organism>
<feature type="region of interest" description="Disordered" evidence="1">
    <location>
        <begin position="1"/>
        <end position="27"/>
    </location>
</feature>
<sequence>MQDSKAGSTKTRIKTADGASVFENTRPGEKVEGCEVIESLKKDYWRGKGPDPKPSATAVDT</sequence>
<evidence type="ECO:0000256" key="1">
    <source>
        <dbReference type="SAM" id="MobiDB-lite"/>
    </source>
</evidence>
<proteinExistence type="predicted"/>
<evidence type="ECO:0000313" key="3">
    <source>
        <dbReference type="Proteomes" id="UP000600774"/>
    </source>
</evidence>
<dbReference type="Proteomes" id="UP000600774">
    <property type="component" value="Unassembled WGS sequence"/>
</dbReference>
<protein>
    <submittedName>
        <fullName evidence="2">Uncharacterized protein</fullName>
    </submittedName>
</protein>
<dbReference type="GeneID" id="24783071"/>
<reference evidence="2" key="1">
    <citation type="journal article" date="2020" name="bioRxiv">
        <title>A rank-normalized archaeal taxonomy based on genome phylogeny resolves widespread incomplete and uneven classifications.</title>
        <authorList>
            <person name="Rinke C."/>
            <person name="Chuvochina M."/>
            <person name="Mussig A.J."/>
            <person name="Chaumeil P.-A."/>
            <person name="Waite D.W."/>
            <person name="Whitman W.B."/>
            <person name="Parks D.H."/>
            <person name="Hugenholtz P."/>
        </authorList>
    </citation>
    <scope>NUCLEOTIDE SEQUENCE</scope>
    <source>
        <strain evidence="2">UBA8876</strain>
    </source>
</reference>
<comment type="caution">
    <text evidence="2">The sequence shown here is derived from an EMBL/GenBank/DDBJ whole genome shotgun (WGS) entry which is preliminary data.</text>
</comment>
<dbReference type="RefSeq" id="WP_048065766.1">
    <property type="nucleotide sequence ID" value="NZ_DUJU01000079.1"/>
</dbReference>
<dbReference type="EMBL" id="DUJU01000079">
    <property type="protein sequence ID" value="HIH93792.1"/>
    <property type="molecule type" value="Genomic_DNA"/>
</dbReference>
<dbReference type="AlphaFoldDB" id="A0A832SHI6"/>